<keyword evidence="7" id="KW-0378">Hydrolase</keyword>
<evidence type="ECO:0000256" key="2">
    <source>
        <dbReference type="ARBA" id="ARBA00012180"/>
    </source>
</evidence>
<evidence type="ECO:0000256" key="3">
    <source>
        <dbReference type="ARBA" id="ARBA00022679"/>
    </source>
</evidence>
<feature type="non-terminal residue" evidence="10">
    <location>
        <position position="178"/>
    </location>
</feature>
<dbReference type="Pfam" id="PF06817">
    <property type="entry name" value="RVT_thumb"/>
    <property type="match status" value="1"/>
</dbReference>
<dbReference type="Gene3D" id="3.10.10.10">
    <property type="entry name" value="HIV Type 1 Reverse Transcriptase, subunit A, domain 1"/>
    <property type="match status" value="1"/>
</dbReference>
<evidence type="ECO:0000256" key="5">
    <source>
        <dbReference type="ARBA" id="ARBA00022722"/>
    </source>
</evidence>
<dbReference type="PANTHER" id="PTHR41694:SF3">
    <property type="entry name" value="RNA-DIRECTED DNA POLYMERASE-RELATED"/>
    <property type="match status" value="1"/>
</dbReference>
<evidence type="ECO:0000256" key="6">
    <source>
        <dbReference type="ARBA" id="ARBA00022759"/>
    </source>
</evidence>
<dbReference type="GO" id="GO:0003964">
    <property type="term" value="F:RNA-directed DNA polymerase activity"/>
    <property type="evidence" value="ECO:0007669"/>
    <property type="project" value="UniProtKB-KW"/>
</dbReference>
<evidence type="ECO:0000259" key="9">
    <source>
        <dbReference type="PROSITE" id="PS50878"/>
    </source>
</evidence>
<keyword evidence="11" id="KW-1185">Reference proteome</keyword>
<dbReference type="STRING" id="85066.A0A091EME5"/>
<dbReference type="Pfam" id="PF00078">
    <property type="entry name" value="RVT_1"/>
    <property type="match status" value="1"/>
</dbReference>
<dbReference type="Proteomes" id="UP000052976">
    <property type="component" value="Unassembled WGS sequence"/>
</dbReference>
<dbReference type="PROSITE" id="PS50878">
    <property type="entry name" value="RT_POL"/>
    <property type="match status" value="1"/>
</dbReference>
<evidence type="ECO:0000313" key="11">
    <source>
        <dbReference type="Proteomes" id="UP000052976"/>
    </source>
</evidence>
<dbReference type="InterPro" id="IPR010661">
    <property type="entry name" value="RVT_thumb"/>
</dbReference>
<organism evidence="10 11">
    <name type="scientific">Corvus brachyrhynchos</name>
    <name type="common">American crow</name>
    <dbReference type="NCBI Taxonomy" id="85066"/>
    <lineage>
        <taxon>Eukaryota</taxon>
        <taxon>Metazoa</taxon>
        <taxon>Chordata</taxon>
        <taxon>Craniata</taxon>
        <taxon>Vertebrata</taxon>
        <taxon>Euteleostomi</taxon>
        <taxon>Archelosauria</taxon>
        <taxon>Archosauria</taxon>
        <taxon>Dinosauria</taxon>
        <taxon>Saurischia</taxon>
        <taxon>Theropoda</taxon>
        <taxon>Coelurosauria</taxon>
        <taxon>Aves</taxon>
        <taxon>Neognathae</taxon>
        <taxon>Neoaves</taxon>
        <taxon>Telluraves</taxon>
        <taxon>Australaves</taxon>
        <taxon>Passeriformes</taxon>
        <taxon>Corvoidea</taxon>
        <taxon>Corvidae</taxon>
        <taxon>Corvus</taxon>
    </lineage>
</organism>
<dbReference type="EC" id="3.1.26.4" evidence="2"/>
<dbReference type="InterPro" id="IPR043502">
    <property type="entry name" value="DNA/RNA_pol_sf"/>
</dbReference>
<evidence type="ECO:0000256" key="7">
    <source>
        <dbReference type="ARBA" id="ARBA00022801"/>
    </source>
</evidence>
<dbReference type="PANTHER" id="PTHR41694">
    <property type="entry name" value="ENDOGENOUS RETROVIRUS GROUP K MEMBER POL PROTEIN"/>
    <property type="match status" value="1"/>
</dbReference>
<dbReference type="InterPro" id="IPR000477">
    <property type="entry name" value="RT_dom"/>
</dbReference>
<dbReference type="SUPFAM" id="SSF56672">
    <property type="entry name" value="DNA/RNA polymerases"/>
    <property type="match status" value="1"/>
</dbReference>
<feature type="non-terminal residue" evidence="10">
    <location>
        <position position="1"/>
    </location>
</feature>
<evidence type="ECO:0000256" key="4">
    <source>
        <dbReference type="ARBA" id="ARBA00022695"/>
    </source>
</evidence>
<accession>A0A091EME5</accession>
<feature type="domain" description="Reverse transcriptase" evidence="9">
    <location>
        <begin position="1"/>
        <end position="105"/>
    </location>
</feature>
<keyword evidence="4" id="KW-0548">Nucleotidyltransferase</keyword>
<keyword evidence="3" id="KW-0808">Transferase</keyword>
<reference evidence="10 11" key="1">
    <citation type="submission" date="2014-04" db="EMBL/GenBank/DDBJ databases">
        <title>Genome evolution of avian class.</title>
        <authorList>
            <person name="Zhang G."/>
            <person name="Li C."/>
        </authorList>
    </citation>
    <scope>NUCLEOTIDE SEQUENCE [LARGE SCALE GENOMIC DNA]</scope>
    <source>
        <strain evidence="10">BGI_N302</strain>
    </source>
</reference>
<dbReference type="AlphaFoldDB" id="A0A091EME5"/>
<dbReference type="GO" id="GO:0004523">
    <property type="term" value="F:RNA-DNA hybrid ribonuclease activity"/>
    <property type="evidence" value="ECO:0007669"/>
    <property type="project" value="UniProtKB-EC"/>
</dbReference>
<dbReference type="EMBL" id="KK718721">
    <property type="protein sequence ID" value="KFO58231.1"/>
    <property type="molecule type" value="Genomic_DNA"/>
</dbReference>
<protein>
    <recommendedName>
        <fullName evidence="2">ribonuclease H</fullName>
        <ecNumber evidence="2">3.1.26.4</ecNumber>
    </recommendedName>
</protein>
<evidence type="ECO:0000256" key="1">
    <source>
        <dbReference type="ARBA" id="ARBA00010879"/>
    </source>
</evidence>
<name>A0A091EME5_CORBR</name>
<dbReference type="Gene3D" id="3.30.70.270">
    <property type="match status" value="2"/>
</dbReference>
<keyword evidence="8" id="KW-0695">RNA-directed DNA polymerase</keyword>
<dbReference type="GO" id="GO:0035613">
    <property type="term" value="F:RNA stem-loop binding"/>
    <property type="evidence" value="ECO:0007669"/>
    <property type="project" value="TreeGrafter"/>
</dbReference>
<sequence length="178" mass="20309">FAFSLPAINREGPASRYEWTVLPQGMKNSPTSCQMYVDAALKPVRTQWPKTIIYHYMDDILVTQPDPITPQHELLLTNQLKQYGLIVAPEKVQRTPLWKYLGWSITEAQIKPQKLTIQTNIKTLQDAQKLTGDLQWLRPVVGISNEDLEILRPLLRGTDPSLPVQPTSEQIDTIQHIS</sequence>
<evidence type="ECO:0000256" key="8">
    <source>
        <dbReference type="ARBA" id="ARBA00022918"/>
    </source>
</evidence>
<keyword evidence="6" id="KW-0255">Endonuclease</keyword>
<dbReference type="InterPro" id="IPR043128">
    <property type="entry name" value="Rev_trsase/Diguanyl_cyclase"/>
</dbReference>
<keyword evidence="5" id="KW-0540">Nuclease</keyword>
<gene>
    <name evidence="10" type="ORF">N302_04801</name>
</gene>
<proteinExistence type="inferred from homology"/>
<evidence type="ECO:0000313" key="10">
    <source>
        <dbReference type="EMBL" id="KFO58231.1"/>
    </source>
</evidence>
<comment type="similarity">
    <text evidence="1">Belongs to the beta type-B retroviral polymerase family. HERV class-II K(HML-2) pol subfamily.</text>
</comment>